<evidence type="ECO:0000256" key="4">
    <source>
        <dbReference type="ARBA" id="ARBA00022692"/>
    </source>
</evidence>
<evidence type="ECO:0000313" key="9">
    <source>
        <dbReference type="Proteomes" id="UP000196536"/>
    </source>
</evidence>
<dbReference type="PANTHER" id="PTHR30086:SF15">
    <property type="entry name" value="LEUCINE EFFLUX PROTEIN"/>
    <property type="match status" value="1"/>
</dbReference>
<reference evidence="8 9" key="1">
    <citation type="submission" date="2017-05" db="EMBL/GenBank/DDBJ databases">
        <title>Acinetobacter populi ANC 5415 (= PBJ7), whole genome shotgun sequencing project.</title>
        <authorList>
            <person name="Nemec A."/>
            <person name="Radolfova-Krizova L."/>
        </authorList>
    </citation>
    <scope>NUCLEOTIDE SEQUENCE [LARGE SCALE GENOMIC DNA]</scope>
    <source>
        <strain evidence="8 9">PBJ7</strain>
    </source>
</reference>
<comment type="subcellular location">
    <subcellularLocation>
        <location evidence="1">Cell membrane</location>
        <topology evidence="1">Multi-pass membrane protein</topology>
    </subcellularLocation>
</comment>
<dbReference type="InterPro" id="IPR001123">
    <property type="entry name" value="LeuE-type"/>
</dbReference>
<dbReference type="Pfam" id="PF01810">
    <property type="entry name" value="LysE"/>
    <property type="match status" value="1"/>
</dbReference>
<gene>
    <name evidence="8" type="ORF">CAP51_04835</name>
</gene>
<name>A0A1Z9Z3E3_9GAMM</name>
<dbReference type="AlphaFoldDB" id="A0A1Z9Z3E3"/>
<keyword evidence="6 7" id="KW-0472">Membrane</keyword>
<dbReference type="RefSeq" id="WP_087619597.1">
    <property type="nucleotide sequence ID" value="NZ_NEXX01000001.1"/>
</dbReference>
<dbReference type="GO" id="GO:0015190">
    <property type="term" value="F:L-leucine transmembrane transporter activity"/>
    <property type="evidence" value="ECO:0007669"/>
    <property type="project" value="TreeGrafter"/>
</dbReference>
<dbReference type="PANTHER" id="PTHR30086">
    <property type="entry name" value="ARGININE EXPORTER PROTEIN ARGO"/>
    <property type="match status" value="1"/>
</dbReference>
<keyword evidence="5 7" id="KW-1133">Transmembrane helix</keyword>
<proteinExistence type="inferred from homology"/>
<evidence type="ECO:0000313" key="8">
    <source>
        <dbReference type="EMBL" id="OUY08942.1"/>
    </source>
</evidence>
<dbReference type="NCBIfam" id="NF008201">
    <property type="entry name" value="PRK10958.1"/>
    <property type="match status" value="1"/>
</dbReference>
<feature type="transmembrane region" description="Helical" evidence="7">
    <location>
        <begin position="154"/>
        <end position="177"/>
    </location>
</feature>
<protein>
    <submittedName>
        <fullName evidence="8">Leucine efflux protein LeuE</fullName>
    </submittedName>
</protein>
<evidence type="ECO:0000256" key="5">
    <source>
        <dbReference type="ARBA" id="ARBA00022989"/>
    </source>
</evidence>
<dbReference type="Proteomes" id="UP000196536">
    <property type="component" value="Unassembled WGS sequence"/>
</dbReference>
<feature type="transmembrane region" description="Helical" evidence="7">
    <location>
        <begin position="12"/>
        <end position="32"/>
    </location>
</feature>
<dbReference type="OrthoDB" id="9784202at2"/>
<sequence length="215" mass="23402">MFGITDLSTYLIGTILIILLPGPNSLYVMSVASRHGLKAGYRAAWGVLTGDTILMLLTVIGAASLLKAIPMLFIILKVIGAIYLGWLGSQLLGAALQRWRSRHLAEQIAFEPSTSSNRYFARAMSISLLNPKAILFFLSFFIQFVDPAYPYPSLSFLMLGILLQICSLTYLSSLILAGAKMADFFKSHLILSTLGIASVGILFFGFALKLVISSI</sequence>
<evidence type="ECO:0000256" key="7">
    <source>
        <dbReference type="SAM" id="Phobius"/>
    </source>
</evidence>
<dbReference type="EMBL" id="NEXX01000001">
    <property type="protein sequence ID" value="OUY08942.1"/>
    <property type="molecule type" value="Genomic_DNA"/>
</dbReference>
<dbReference type="PIRSF" id="PIRSF006324">
    <property type="entry name" value="LeuE"/>
    <property type="match status" value="1"/>
</dbReference>
<keyword evidence="4 7" id="KW-0812">Transmembrane</keyword>
<feature type="transmembrane region" description="Helical" evidence="7">
    <location>
        <begin position="44"/>
        <end position="66"/>
    </location>
</feature>
<dbReference type="GO" id="GO:0005886">
    <property type="term" value="C:plasma membrane"/>
    <property type="evidence" value="ECO:0007669"/>
    <property type="project" value="UniProtKB-SubCell"/>
</dbReference>
<comment type="similarity">
    <text evidence="2">Belongs to the Rht family.</text>
</comment>
<keyword evidence="3" id="KW-1003">Cell membrane</keyword>
<evidence type="ECO:0000256" key="1">
    <source>
        <dbReference type="ARBA" id="ARBA00004651"/>
    </source>
</evidence>
<evidence type="ECO:0000256" key="2">
    <source>
        <dbReference type="ARBA" id="ARBA00007928"/>
    </source>
</evidence>
<keyword evidence="9" id="KW-1185">Reference proteome</keyword>
<accession>A0A1Z9Z3E3</accession>
<dbReference type="GO" id="GO:0015820">
    <property type="term" value="P:L-leucine transport"/>
    <property type="evidence" value="ECO:0007669"/>
    <property type="project" value="TreeGrafter"/>
</dbReference>
<comment type="caution">
    <text evidence="8">The sequence shown here is derived from an EMBL/GenBank/DDBJ whole genome shotgun (WGS) entry which is preliminary data.</text>
</comment>
<feature type="transmembrane region" description="Helical" evidence="7">
    <location>
        <begin position="72"/>
        <end position="96"/>
    </location>
</feature>
<evidence type="ECO:0000256" key="3">
    <source>
        <dbReference type="ARBA" id="ARBA00022475"/>
    </source>
</evidence>
<organism evidence="8 9">
    <name type="scientific">Acinetobacter populi</name>
    <dbReference type="NCBI Taxonomy" id="1582270"/>
    <lineage>
        <taxon>Bacteria</taxon>
        <taxon>Pseudomonadati</taxon>
        <taxon>Pseudomonadota</taxon>
        <taxon>Gammaproteobacteria</taxon>
        <taxon>Moraxellales</taxon>
        <taxon>Moraxellaceae</taxon>
        <taxon>Acinetobacter</taxon>
    </lineage>
</organism>
<feature type="transmembrane region" description="Helical" evidence="7">
    <location>
        <begin position="189"/>
        <end position="212"/>
    </location>
</feature>
<evidence type="ECO:0000256" key="6">
    <source>
        <dbReference type="ARBA" id="ARBA00023136"/>
    </source>
</evidence>
<feature type="transmembrane region" description="Helical" evidence="7">
    <location>
        <begin position="119"/>
        <end position="142"/>
    </location>
</feature>